<accession>A0ABW4IQ69</accession>
<dbReference type="PANTHER" id="PTHR30619">
    <property type="entry name" value="DNA INTERNALIZATION/COMPETENCE PROTEIN COMEC/REC2"/>
    <property type="match status" value="1"/>
</dbReference>
<protein>
    <submittedName>
        <fullName evidence="4">Lamin tail domain-containing protein</fullName>
    </submittedName>
</protein>
<organism evidence="4 5">
    <name type="scientific">Streptomyces caeni</name>
    <dbReference type="NCBI Taxonomy" id="2307231"/>
    <lineage>
        <taxon>Bacteria</taxon>
        <taxon>Bacillati</taxon>
        <taxon>Actinomycetota</taxon>
        <taxon>Actinomycetes</taxon>
        <taxon>Kitasatosporales</taxon>
        <taxon>Streptomycetaceae</taxon>
        <taxon>Streptomyces</taxon>
    </lineage>
</organism>
<feature type="chain" id="PRO_5046479723" evidence="2">
    <location>
        <begin position="22"/>
        <end position="576"/>
    </location>
</feature>
<dbReference type="RefSeq" id="WP_381080995.1">
    <property type="nucleotide sequence ID" value="NZ_JBHUDX010000026.1"/>
</dbReference>
<evidence type="ECO:0000259" key="3">
    <source>
        <dbReference type="PROSITE" id="PS51841"/>
    </source>
</evidence>
<feature type="domain" description="LTD" evidence="3">
    <location>
        <begin position="425"/>
        <end position="541"/>
    </location>
</feature>
<dbReference type="InterPro" id="IPR052159">
    <property type="entry name" value="Competence_DNA_uptake"/>
</dbReference>
<dbReference type="InterPro" id="IPR036866">
    <property type="entry name" value="RibonucZ/Hydroxyglut_hydro"/>
</dbReference>
<dbReference type="Proteomes" id="UP001597261">
    <property type="component" value="Unassembled WGS sequence"/>
</dbReference>
<keyword evidence="5" id="KW-1185">Reference proteome</keyword>
<dbReference type="InterPro" id="IPR001322">
    <property type="entry name" value="Lamin_tail_dom"/>
</dbReference>
<comment type="caution">
    <text evidence="4">The sequence shown here is derived from an EMBL/GenBank/DDBJ whole genome shotgun (WGS) entry which is preliminary data.</text>
</comment>
<name>A0ABW4IQ69_9ACTN</name>
<gene>
    <name evidence="4" type="ORF">ACFSL4_10650</name>
</gene>
<evidence type="ECO:0000313" key="5">
    <source>
        <dbReference type="Proteomes" id="UP001597261"/>
    </source>
</evidence>
<dbReference type="InterPro" id="IPR036415">
    <property type="entry name" value="Lamin_tail_dom_sf"/>
</dbReference>
<dbReference type="PROSITE" id="PS51841">
    <property type="entry name" value="LTD"/>
    <property type="match status" value="1"/>
</dbReference>
<dbReference type="Gene3D" id="3.60.15.10">
    <property type="entry name" value="Ribonuclease Z/Hydroxyacylglutathione hydrolase-like"/>
    <property type="match status" value="1"/>
</dbReference>
<feature type="signal peptide" evidence="2">
    <location>
        <begin position="1"/>
        <end position="21"/>
    </location>
</feature>
<proteinExistence type="predicted"/>
<dbReference type="Gene3D" id="2.60.40.1260">
    <property type="entry name" value="Lamin Tail domain"/>
    <property type="match status" value="1"/>
</dbReference>
<keyword evidence="2" id="KW-0732">Signal</keyword>
<dbReference type="SUPFAM" id="SSF74853">
    <property type="entry name" value="Lamin A/C globular tail domain"/>
    <property type="match status" value="1"/>
</dbReference>
<dbReference type="Pfam" id="PF00932">
    <property type="entry name" value="LTD"/>
    <property type="match status" value="1"/>
</dbReference>
<evidence type="ECO:0000313" key="4">
    <source>
        <dbReference type="EMBL" id="MFD1658659.1"/>
    </source>
</evidence>
<feature type="region of interest" description="Disordered" evidence="1">
    <location>
        <begin position="253"/>
        <end position="274"/>
    </location>
</feature>
<evidence type="ECO:0000256" key="1">
    <source>
        <dbReference type="SAM" id="MobiDB-lite"/>
    </source>
</evidence>
<evidence type="ECO:0000256" key="2">
    <source>
        <dbReference type="SAM" id="SignalP"/>
    </source>
</evidence>
<reference evidence="5" key="1">
    <citation type="journal article" date="2019" name="Int. J. Syst. Evol. Microbiol.">
        <title>The Global Catalogue of Microorganisms (GCM) 10K type strain sequencing project: providing services to taxonomists for standard genome sequencing and annotation.</title>
        <authorList>
            <consortium name="The Broad Institute Genomics Platform"/>
            <consortium name="The Broad Institute Genome Sequencing Center for Infectious Disease"/>
            <person name="Wu L."/>
            <person name="Ma J."/>
        </authorList>
    </citation>
    <scope>NUCLEOTIDE SEQUENCE [LARGE SCALE GENOMIC DNA]</scope>
    <source>
        <strain evidence="5">CGMCC 1.12470</strain>
    </source>
</reference>
<dbReference type="SUPFAM" id="SSF56281">
    <property type="entry name" value="Metallo-hydrolase/oxidoreductase"/>
    <property type="match status" value="1"/>
</dbReference>
<dbReference type="PANTHER" id="PTHR30619:SF1">
    <property type="entry name" value="RECOMBINATION PROTEIN 2"/>
    <property type="match status" value="1"/>
</dbReference>
<dbReference type="EMBL" id="JBHUDX010000026">
    <property type="protein sequence ID" value="MFD1658659.1"/>
    <property type="molecule type" value="Genomic_DNA"/>
</dbReference>
<sequence>MRRRRILIPLFLATVFTVASAFLSPHTASAAVPDAPHCSTAGTWRHGELNVYWFDVNQGDSQLVVGPTGRTLLIDLGETAFNSTGTNTNATRVASEIRSICGISSGPVHLDYVMASHQHLDHIGYAANPNDTTKYGNGLYQLLTPLSSGGLGFTVGQLLDHDGGVWTDTNGDNDCDVGTSAAPSTETAWHNAGTTSLTAKRWICWLYGPSGQADRANIDGKVLRITNANPWPSLDLGTGVASNVVEANGKDVMQADGTTPVSGDHSADATPPSENDYSIALRTTWGPFAYATAGDSDGEYSVSANGYTYNNIESLLASKMGAVNALRANHHGSAHSSSDAYVNSTHPQVGFISCGVNSYGHPGNRTLNAFRSVGADIYLANNPCDTTDATGAAIDYSGTFNHNGTVHLATSNSGAGFTVDYDAGTRTYTTSGSSGGGAGDPTQVKVNEFLMAPSSGTEWVELYNPTASTVDVSGYYIDDVAGGGGSPKQIPSGTTIPAGGRWVMDFASGFLNNTGSESVRFLKIVGGVETVYDTYSYSLGSTQYDKVFHRAGDGGTWCGTISSNVTKGTANPTSCP</sequence>